<accession>A0A918ZQK2</accession>
<gene>
    <name evidence="1" type="ORF">GCM10018785_37600</name>
</gene>
<comment type="caution">
    <text evidence="1">The sequence shown here is derived from an EMBL/GenBank/DDBJ whole genome shotgun (WGS) entry which is preliminary data.</text>
</comment>
<name>A0A918ZQK2_9ACTN</name>
<dbReference type="Proteomes" id="UP000608024">
    <property type="component" value="Unassembled WGS sequence"/>
</dbReference>
<sequence length="84" mass="9101">MRGRRAVGISTVLVMATEAQHEHEVGPYVATEDLRDALTDVDIVLPSLGVDIGSVELRLVNLERIRPDVAVRLAAQLRRGAGES</sequence>
<proteinExistence type="predicted"/>
<dbReference type="AlphaFoldDB" id="A0A918ZQK2"/>
<protein>
    <submittedName>
        <fullName evidence="1">Uncharacterized protein</fullName>
    </submittedName>
</protein>
<keyword evidence="2" id="KW-1185">Reference proteome</keyword>
<reference evidence="1" key="2">
    <citation type="submission" date="2020-09" db="EMBL/GenBank/DDBJ databases">
        <authorList>
            <person name="Sun Q."/>
            <person name="Ohkuma M."/>
        </authorList>
    </citation>
    <scope>NUCLEOTIDE SEQUENCE</scope>
    <source>
        <strain evidence="1">JCM 4784</strain>
    </source>
</reference>
<reference evidence="1" key="1">
    <citation type="journal article" date="2014" name="Int. J. Syst. Evol. Microbiol.">
        <title>Complete genome sequence of Corynebacterium casei LMG S-19264T (=DSM 44701T), isolated from a smear-ripened cheese.</title>
        <authorList>
            <consortium name="US DOE Joint Genome Institute (JGI-PGF)"/>
            <person name="Walter F."/>
            <person name="Albersmeier A."/>
            <person name="Kalinowski J."/>
            <person name="Ruckert C."/>
        </authorList>
    </citation>
    <scope>NUCLEOTIDE SEQUENCE</scope>
    <source>
        <strain evidence="1">JCM 4784</strain>
    </source>
</reference>
<evidence type="ECO:0000313" key="2">
    <source>
        <dbReference type="Proteomes" id="UP000608024"/>
    </source>
</evidence>
<organism evidence="1 2">
    <name type="scientific">Streptomyces longispororuber</name>
    <dbReference type="NCBI Taxonomy" id="68230"/>
    <lineage>
        <taxon>Bacteria</taxon>
        <taxon>Bacillati</taxon>
        <taxon>Actinomycetota</taxon>
        <taxon>Actinomycetes</taxon>
        <taxon>Kitasatosporales</taxon>
        <taxon>Streptomycetaceae</taxon>
        <taxon>Streptomyces</taxon>
    </lineage>
</organism>
<evidence type="ECO:0000313" key="1">
    <source>
        <dbReference type="EMBL" id="GHE65232.1"/>
    </source>
</evidence>
<dbReference type="EMBL" id="BNBT01000053">
    <property type="protein sequence ID" value="GHE65232.1"/>
    <property type="molecule type" value="Genomic_DNA"/>
</dbReference>